<evidence type="ECO:0000313" key="2">
    <source>
        <dbReference type="RefSeq" id="XP_022314687.1"/>
    </source>
</evidence>
<dbReference type="GeneID" id="111119119"/>
<dbReference type="Gene3D" id="2.40.50.140">
    <property type="entry name" value="Nucleic acid-binding proteins"/>
    <property type="match status" value="1"/>
</dbReference>
<dbReference type="KEGG" id="cvn:111119119"/>
<organism evidence="1 2">
    <name type="scientific">Crassostrea virginica</name>
    <name type="common">Eastern oyster</name>
    <dbReference type="NCBI Taxonomy" id="6565"/>
    <lineage>
        <taxon>Eukaryota</taxon>
        <taxon>Metazoa</taxon>
        <taxon>Spiralia</taxon>
        <taxon>Lophotrochozoa</taxon>
        <taxon>Mollusca</taxon>
        <taxon>Bivalvia</taxon>
        <taxon>Autobranchia</taxon>
        <taxon>Pteriomorphia</taxon>
        <taxon>Ostreida</taxon>
        <taxon>Ostreoidea</taxon>
        <taxon>Ostreidae</taxon>
        <taxon>Crassostrea</taxon>
    </lineage>
</organism>
<proteinExistence type="predicted"/>
<reference evidence="1" key="1">
    <citation type="submission" date="2024-06" db="UniProtKB">
        <authorList>
            <consortium name="RefSeq"/>
        </authorList>
    </citation>
    <scope>NUCLEOTIDE SEQUENCE [LARGE SCALE GENOMIC DNA]</scope>
</reference>
<dbReference type="AlphaFoldDB" id="A0A8B8CFW0"/>
<dbReference type="InterPro" id="IPR012340">
    <property type="entry name" value="NA-bd_OB-fold"/>
</dbReference>
<reference evidence="2" key="2">
    <citation type="submission" date="2025-08" db="UniProtKB">
        <authorList>
            <consortium name="RefSeq"/>
        </authorList>
    </citation>
    <scope>IDENTIFICATION</scope>
    <source>
        <tissue evidence="2">Whole sample</tissue>
    </source>
</reference>
<dbReference type="OrthoDB" id="6193825at2759"/>
<dbReference type="RefSeq" id="XP_022314687.1">
    <property type="nucleotide sequence ID" value="XM_022458979.1"/>
</dbReference>
<evidence type="ECO:0000313" key="1">
    <source>
        <dbReference type="Proteomes" id="UP000694844"/>
    </source>
</evidence>
<sequence>MLKEQVILVFQCGKFHMDPKKLKDYLNPKTESVDDVLKSPEKRTVSVKGILKKVSEVIESPNSKRRELKIESMEGSMSVVCKLWGDSTNIDVPPVDTILTAEHMEVSQYKGTIYLNSSVLSSLKETKEESLFEGEIEAIEIQETYSFVIVNSKTMKLPNDLLETVLPNKLFQEGVFVRGKCTGMTITEMKKFNPAKKNKKD</sequence>
<name>A0A8B8CFW0_CRAVI</name>
<gene>
    <name evidence="2" type="primary">LOC111119119</name>
</gene>
<dbReference type="Proteomes" id="UP000694844">
    <property type="component" value="Chromosome 1"/>
</dbReference>
<protein>
    <submittedName>
        <fullName evidence="2">Uncharacterized protein LOC111119119</fullName>
    </submittedName>
</protein>
<keyword evidence="1" id="KW-1185">Reference proteome</keyword>
<accession>A0A8B8CFW0</accession>